<feature type="transmembrane region" description="Helical" evidence="5">
    <location>
        <begin position="293"/>
        <end position="313"/>
    </location>
</feature>
<evidence type="ECO:0000313" key="7">
    <source>
        <dbReference type="Proteomes" id="UP001418637"/>
    </source>
</evidence>
<keyword evidence="7" id="KW-1185">Reference proteome</keyword>
<reference evidence="6 7" key="1">
    <citation type="submission" date="2024-04" db="EMBL/GenBank/DDBJ databases">
        <title>A novel species isolated from cricket.</title>
        <authorList>
            <person name="Wang H.-C."/>
        </authorList>
    </citation>
    <scope>NUCLEOTIDE SEQUENCE [LARGE SCALE GENOMIC DNA]</scope>
    <source>
        <strain evidence="6 7">WL0021</strain>
    </source>
</reference>
<feature type="transmembrane region" description="Helical" evidence="5">
    <location>
        <begin position="76"/>
        <end position="98"/>
    </location>
</feature>
<proteinExistence type="predicted"/>
<feature type="transmembrane region" description="Helical" evidence="5">
    <location>
        <begin position="12"/>
        <end position="34"/>
    </location>
</feature>
<dbReference type="SUPFAM" id="SSF103473">
    <property type="entry name" value="MFS general substrate transporter"/>
    <property type="match status" value="1"/>
</dbReference>
<organism evidence="6 7">
    <name type="scientific">Hohaiivirga grylli</name>
    <dbReference type="NCBI Taxonomy" id="3133970"/>
    <lineage>
        <taxon>Bacteria</taxon>
        <taxon>Pseudomonadati</taxon>
        <taxon>Pseudomonadota</taxon>
        <taxon>Alphaproteobacteria</taxon>
        <taxon>Hyphomicrobiales</taxon>
        <taxon>Methylobacteriaceae</taxon>
        <taxon>Hohaiivirga</taxon>
    </lineage>
</organism>
<evidence type="ECO:0000256" key="3">
    <source>
        <dbReference type="ARBA" id="ARBA00022989"/>
    </source>
</evidence>
<feature type="transmembrane region" description="Helical" evidence="5">
    <location>
        <begin position="104"/>
        <end position="125"/>
    </location>
</feature>
<gene>
    <name evidence="6" type="ORF">WJT86_02050</name>
</gene>
<accession>A0ABV0BH20</accession>
<feature type="transmembrane region" description="Helical" evidence="5">
    <location>
        <begin position="137"/>
        <end position="157"/>
    </location>
</feature>
<evidence type="ECO:0000256" key="5">
    <source>
        <dbReference type="SAM" id="Phobius"/>
    </source>
</evidence>
<protein>
    <submittedName>
        <fullName evidence="6">MFS transporter</fullName>
    </submittedName>
</protein>
<dbReference type="PANTHER" id="PTHR23514">
    <property type="entry name" value="BYPASS OF STOP CODON PROTEIN 6"/>
    <property type="match status" value="1"/>
</dbReference>
<feature type="transmembrane region" description="Helical" evidence="5">
    <location>
        <begin position="193"/>
        <end position="216"/>
    </location>
</feature>
<keyword evidence="2 5" id="KW-0812">Transmembrane</keyword>
<feature type="transmembrane region" description="Helical" evidence="5">
    <location>
        <begin position="46"/>
        <end position="69"/>
    </location>
</feature>
<name>A0ABV0BH20_9HYPH</name>
<keyword evidence="3 5" id="KW-1133">Transmembrane helix</keyword>
<dbReference type="PANTHER" id="PTHR23514:SF13">
    <property type="entry name" value="INNER MEMBRANE PROTEIN YBJJ"/>
    <property type="match status" value="1"/>
</dbReference>
<comment type="caution">
    <text evidence="6">The sequence shown here is derived from an EMBL/GenBank/DDBJ whole genome shotgun (WGS) entry which is preliminary data.</text>
</comment>
<dbReference type="InterPro" id="IPR051788">
    <property type="entry name" value="MFS_Transporter"/>
</dbReference>
<dbReference type="EMBL" id="JBBYXI010000001">
    <property type="protein sequence ID" value="MEN3929843.1"/>
    <property type="molecule type" value="Genomic_DNA"/>
</dbReference>
<evidence type="ECO:0000256" key="4">
    <source>
        <dbReference type="ARBA" id="ARBA00023136"/>
    </source>
</evidence>
<feature type="transmembrane region" description="Helical" evidence="5">
    <location>
        <begin position="325"/>
        <end position="348"/>
    </location>
</feature>
<dbReference type="CDD" id="cd17393">
    <property type="entry name" value="MFS_MosC_like"/>
    <property type="match status" value="1"/>
</dbReference>
<evidence type="ECO:0000256" key="1">
    <source>
        <dbReference type="ARBA" id="ARBA00004141"/>
    </source>
</evidence>
<feature type="transmembrane region" description="Helical" evidence="5">
    <location>
        <begin position="163"/>
        <end position="181"/>
    </location>
</feature>
<evidence type="ECO:0000313" key="6">
    <source>
        <dbReference type="EMBL" id="MEN3929843.1"/>
    </source>
</evidence>
<feature type="transmembrane region" description="Helical" evidence="5">
    <location>
        <begin position="236"/>
        <end position="256"/>
    </location>
</feature>
<sequence length="376" mass="39095">MSSQLPEKHVQNATRVSFLIAGLATAAWAPLVPYAKNRLNLDEHTLGMLLLCLGAGSIISMPLAGILTARFGCRRLIIISSLMLCLVLPWLALAPTLWGMVAGLLFFGVSIGILDVVINVQAIIVERDSGKKMMSGFHGLFSLGGILGASGLALALWSGLSSVKATLIVCVIIIALLIIYGRHLLPNAVEQQGPIFVLPHGSIILIGALCFISFLAEGAMLDWSAVFLTSNRGLDTSYGGLGYAAFAATMTVGRLTGDFFVRAFGGVVILAFGGLCAACGFIIAVIFPHPAAAFLGFALVGLGASNIVPVLYSATGRQRIMPANLAVAAVTMIGYSGILTGPAAIGFIAHATSLPTALLFIAALLVLLSMSCRIAK</sequence>
<keyword evidence="4 5" id="KW-0472">Membrane</keyword>
<comment type="subcellular location">
    <subcellularLocation>
        <location evidence="1">Membrane</location>
        <topology evidence="1">Multi-pass membrane protein</topology>
    </subcellularLocation>
</comment>
<dbReference type="RefSeq" id="WP_346335825.1">
    <property type="nucleotide sequence ID" value="NZ_JBBYXI010000001.1"/>
</dbReference>
<feature type="transmembrane region" description="Helical" evidence="5">
    <location>
        <begin position="354"/>
        <end position="375"/>
    </location>
</feature>
<dbReference type="Pfam" id="PF07690">
    <property type="entry name" value="MFS_1"/>
    <property type="match status" value="1"/>
</dbReference>
<dbReference type="Gene3D" id="1.20.1250.20">
    <property type="entry name" value="MFS general substrate transporter like domains"/>
    <property type="match status" value="2"/>
</dbReference>
<dbReference type="InterPro" id="IPR036259">
    <property type="entry name" value="MFS_trans_sf"/>
</dbReference>
<evidence type="ECO:0000256" key="2">
    <source>
        <dbReference type="ARBA" id="ARBA00022692"/>
    </source>
</evidence>
<dbReference type="Proteomes" id="UP001418637">
    <property type="component" value="Unassembled WGS sequence"/>
</dbReference>
<feature type="transmembrane region" description="Helical" evidence="5">
    <location>
        <begin position="263"/>
        <end position="287"/>
    </location>
</feature>
<dbReference type="InterPro" id="IPR011701">
    <property type="entry name" value="MFS"/>
</dbReference>